<dbReference type="Gene3D" id="3.30.1330.30">
    <property type="match status" value="1"/>
</dbReference>
<dbReference type="OrthoDB" id="95278at2"/>
<accession>A0A0R2A8Q5</accession>
<sequence>MSDQLEDRLTQSLAGTPHLKPDEQRRYLGTFRERVSLTLTYDQAQSDFYLARLKDEMLAHPDYQLAIRSDLNETPLNKLLSFASQHELKTVLKADEASQNPSPYALVLASPSQALHVEVIDVAEKYPQEENSHPKPSHPSFWQKLFD</sequence>
<dbReference type="PATRIC" id="fig|1423718.3.peg.1177"/>
<dbReference type="Proteomes" id="UP000051008">
    <property type="component" value="Unassembled WGS sequence"/>
</dbReference>
<dbReference type="Pfam" id="PF07997">
    <property type="entry name" value="DUF1694"/>
    <property type="match status" value="1"/>
</dbReference>
<evidence type="ECO:0008006" key="4">
    <source>
        <dbReference type="Google" id="ProtNLM"/>
    </source>
</evidence>
<proteinExistence type="predicted"/>
<name>A0A0R2A8Q5_9LACO</name>
<protein>
    <recommendedName>
        <fullName evidence="4">DUF1694 domain-containing protein</fullName>
    </recommendedName>
</protein>
<keyword evidence="3" id="KW-1185">Reference proteome</keyword>
<reference evidence="2 3" key="1">
    <citation type="journal article" date="2015" name="Genome Announc.">
        <title>Expanding the biotechnology potential of lactobacilli through comparative genomics of 213 strains and associated genera.</title>
        <authorList>
            <person name="Sun Z."/>
            <person name="Harris H.M."/>
            <person name="McCann A."/>
            <person name="Guo C."/>
            <person name="Argimon S."/>
            <person name="Zhang W."/>
            <person name="Yang X."/>
            <person name="Jeffery I.B."/>
            <person name="Cooney J.C."/>
            <person name="Kagawa T.F."/>
            <person name="Liu W."/>
            <person name="Song Y."/>
            <person name="Salvetti E."/>
            <person name="Wrobel A."/>
            <person name="Rasinkangas P."/>
            <person name="Parkhill J."/>
            <person name="Rea M.C."/>
            <person name="O'Sullivan O."/>
            <person name="Ritari J."/>
            <person name="Douillard F.P."/>
            <person name="Paul Ross R."/>
            <person name="Yang R."/>
            <person name="Briner A.E."/>
            <person name="Felis G.E."/>
            <person name="de Vos W.M."/>
            <person name="Barrangou R."/>
            <person name="Klaenhammer T.R."/>
            <person name="Caufield P.W."/>
            <person name="Cui Y."/>
            <person name="Zhang H."/>
            <person name="O'Toole P.W."/>
        </authorList>
    </citation>
    <scope>NUCLEOTIDE SEQUENCE [LARGE SCALE GENOMIC DNA]</scope>
    <source>
        <strain evidence="2 3">DSM 20509</strain>
    </source>
</reference>
<feature type="region of interest" description="Disordered" evidence="1">
    <location>
        <begin position="125"/>
        <end position="147"/>
    </location>
</feature>
<evidence type="ECO:0000256" key="1">
    <source>
        <dbReference type="SAM" id="MobiDB-lite"/>
    </source>
</evidence>
<comment type="caution">
    <text evidence="2">The sequence shown here is derived from an EMBL/GenBank/DDBJ whole genome shotgun (WGS) entry which is preliminary data.</text>
</comment>
<organism evidence="2 3">
    <name type="scientific">Ligilactobacillus agilis DSM 20509</name>
    <dbReference type="NCBI Taxonomy" id="1423718"/>
    <lineage>
        <taxon>Bacteria</taxon>
        <taxon>Bacillati</taxon>
        <taxon>Bacillota</taxon>
        <taxon>Bacilli</taxon>
        <taxon>Lactobacillales</taxon>
        <taxon>Lactobacillaceae</taxon>
        <taxon>Ligilactobacillus</taxon>
    </lineage>
</organism>
<dbReference type="InterPro" id="IPR012543">
    <property type="entry name" value="DUF1694"/>
</dbReference>
<evidence type="ECO:0000313" key="2">
    <source>
        <dbReference type="EMBL" id="KRM62882.1"/>
    </source>
</evidence>
<dbReference type="PIRSF" id="PIRSF034303">
    <property type="entry name" value="DUF1694"/>
    <property type="match status" value="1"/>
</dbReference>
<dbReference type="InterPro" id="IPR029064">
    <property type="entry name" value="Ribosomal_eL30-like_sf"/>
</dbReference>
<dbReference type="EMBL" id="AYYP01000072">
    <property type="protein sequence ID" value="KRM62882.1"/>
    <property type="molecule type" value="Genomic_DNA"/>
</dbReference>
<dbReference type="RefSeq" id="WP_056977708.1">
    <property type="nucleotide sequence ID" value="NZ_AYYP01000072.1"/>
</dbReference>
<feature type="region of interest" description="Disordered" evidence="1">
    <location>
        <begin position="1"/>
        <end position="21"/>
    </location>
</feature>
<dbReference type="AlphaFoldDB" id="A0A0R2A8Q5"/>
<evidence type="ECO:0000313" key="3">
    <source>
        <dbReference type="Proteomes" id="UP000051008"/>
    </source>
</evidence>
<dbReference type="SUPFAM" id="SSF160515">
    <property type="entry name" value="YueI-like"/>
    <property type="match status" value="1"/>
</dbReference>
<gene>
    <name evidence="2" type="ORF">FC14_GL001119</name>
</gene>